<dbReference type="InterPro" id="IPR026960">
    <property type="entry name" value="RVT-Znf"/>
</dbReference>
<feature type="domain" description="RNase H type-1" evidence="2">
    <location>
        <begin position="605"/>
        <end position="727"/>
    </location>
</feature>
<evidence type="ECO:0000259" key="1">
    <source>
        <dbReference type="Pfam" id="PF00078"/>
    </source>
</evidence>
<proteinExistence type="predicted"/>
<reference evidence="4" key="2">
    <citation type="journal article" date="2024" name="Plant">
        <title>Genomic evolution and insights into agronomic trait innovations of Sesamum species.</title>
        <authorList>
            <person name="Miao H."/>
            <person name="Wang L."/>
            <person name="Qu L."/>
            <person name="Liu H."/>
            <person name="Sun Y."/>
            <person name="Le M."/>
            <person name="Wang Q."/>
            <person name="Wei S."/>
            <person name="Zheng Y."/>
            <person name="Lin W."/>
            <person name="Duan Y."/>
            <person name="Cao H."/>
            <person name="Xiong S."/>
            <person name="Wang X."/>
            <person name="Wei L."/>
            <person name="Li C."/>
            <person name="Ma Q."/>
            <person name="Ju M."/>
            <person name="Zhao R."/>
            <person name="Li G."/>
            <person name="Mu C."/>
            <person name="Tian Q."/>
            <person name="Mei H."/>
            <person name="Zhang T."/>
            <person name="Gao T."/>
            <person name="Zhang H."/>
        </authorList>
    </citation>
    <scope>NUCLEOTIDE SEQUENCE</scope>
    <source>
        <strain evidence="4">G01</strain>
    </source>
</reference>
<feature type="domain" description="Reverse transcriptase zinc-binding" evidence="3">
    <location>
        <begin position="418"/>
        <end position="500"/>
    </location>
</feature>
<evidence type="ECO:0000259" key="3">
    <source>
        <dbReference type="Pfam" id="PF13966"/>
    </source>
</evidence>
<dbReference type="CDD" id="cd06222">
    <property type="entry name" value="RNase_H_like"/>
    <property type="match status" value="1"/>
</dbReference>
<protein>
    <submittedName>
        <fullName evidence="4">Mitochondrial protein</fullName>
    </submittedName>
</protein>
<dbReference type="AlphaFoldDB" id="A0AAW2IY89"/>
<dbReference type="InterPro" id="IPR000477">
    <property type="entry name" value="RT_dom"/>
</dbReference>
<feature type="domain" description="Reverse transcriptase" evidence="1">
    <location>
        <begin position="12"/>
        <end position="147"/>
    </location>
</feature>
<dbReference type="EMBL" id="JACGWK010001497">
    <property type="protein sequence ID" value="KAL0287259.1"/>
    <property type="molecule type" value="Genomic_DNA"/>
</dbReference>
<dbReference type="GO" id="GO:0004523">
    <property type="term" value="F:RNA-DNA hybrid ribonuclease activity"/>
    <property type="evidence" value="ECO:0007669"/>
    <property type="project" value="InterPro"/>
</dbReference>
<accession>A0AAW2IY89</accession>
<evidence type="ECO:0000313" key="4">
    <source>
        <dbReference type="EMBL" id="KAL0287259.1"/>
    </source>
</evidence>
<evidence type="ECO:0000259" key="2">
    <source>
        <dbReference type="Pfam" id="PF13456"/>
    </source>
</evidence>
<gene>
    <name evidence="4" type="ORF">Sangu_2700100</name>
</gene>
<dbReference type="InterPro" id="IPR036397">
    <property type="entry name" value="RNaseH_sf"/>
</dbReference>
<dbReference type="InterPro" id="IPR002156">
    <property type="entry name" value="RNaseH_domain"/>
</dbReference>
<dbReference type="SUPFAM" id="SSF53098">
    <property type="entry name" value="Ribonuclease H-like"/>
    <property type="match status" value="1"/>
</dbReference>
<dbReference type="PANTHER" id="PTHR33116">
    <property type="entry name" value="REVERSE TRANSCRIPTASE ZINC-BINDING DOMAIN-CONTAINING PROTEIN-RELATED-RELATED"/>
    <property type="match status" value="1"/>
</dbReference>
<dbReference type="GO" id="GO:0003676">
    <property type="term" value="F:nucleic acid binding"/>
    <property type="evidence" value="ECO:0007669"/>
    <property type="project" value="InterPro"/>
</dbReference>
<dbReference type="Pfam" id="PF13456">
    <property type="entry name" value="RVT_3"/>
    <property type="match status" value="1"/>
</dbReference>
<dbReference type="InterPro" id="IPR044730">
    <property type="entry name" value="RNase_H-like_dom_plant"/>
</dbReference>
<dbReference type="Pfam" id="PF00078">
    <property type="entry name" value="RVT_1"/>
    <property type="match status" value="1"/>
</dbReference>
<dbReference type="PANTHER" id="PTHR33116:SF86">
    <property type="entry name" value="REVERSE TRANSCRIPTASE DOMAIN-CONTAINING PROTEIN"/>
    <property type="match status" value="1"/>
</dbReference>
<organism evidence="4">
    <name type="scientific">Sesamum angustifolium</name>
    <dbReference type="NCBI Taxonomy" id="2727405"/>
    <lineage>
        <taxon>Eukaryota</taxon>
        <taxon>Viridiplantae</taxon>
        <taxon>Streptophyta</taxon>
        <taxon>Embryophyta</taxon>
        <taxon>Tracheophyta</taxon>
        <taxon>Spermatophyta</taxon>
        <taxon>Magnoliopsida</taxon>
        <taxon>eudicotyledons</taxon>
        <taxon>Gunneridae</taxon>
        <taxon>Pentapetalae</taxon>
        <taxon>asterids</taxon>
        <taxon>lamiids</taxon>
        <taxon>Lamiales</taxon>
        <taxon>Pedaliaceae</taxon>
        <taxon>Sesamum</taxon>
    </lineage>
</organism>
<dbReference type="Pfam" id="PF13966">
    <property type="entry name" value="zf-RVT"/>
    <property type="match status" value="1"/>
</dbReference>
<name>A0AAW2IY89_9LAMI</name>
<reference evidence="4" key="1">
    <citation type="submission" date="2020-06" db="EMBL/GenBank/DDBJ databases">
        <authorList>
            <person name="Li T."/>
            <person name="Hu X."/>
            <person name="Zhang T."/>
            <person name="Song X."/>
            <person name="Zhang H."/>
            <person name="Dai N."/>
            <person name="Sheng W."/>
            <person name="Hou X."/>
            <person name="Wei L."/>
        </authorList>
    </citation>
    <scope>NUCLEOTIDE SEQUENCE</scope>
    <source>
        <strain evidence="4">G01</strain>
        <tissue evidence="4">Leaf</tissue>
    </source>
</reference>
<dbReference type="Gene3D" id="3.30.420.10">
    <property type="entry name" value="Ribonuclease H-like superfamily/Ribonuclease H"/>
    <property type="match status" value="1"/>
</dbReference>
<comment type="caution">
    <text evidence="4">The sequence shown here is derived from an EMBL/GenBank/DDBJ whole genome shotgun (WGS) entry which is preliminary data.</text>
</comment>
<sequence length="754" mass="84814">MSCVTIVSYSFLLNGNEFGSLSPSRGLRQGDPLSPDLFLLCTEAFSSLIQNAEQAGDIKGISICRRAPSISHLLFADDTQIYYQATHSSIIFVKNILETYAKASGQMINYNKSSMVLSKNSTDTLKDILPMLLGLQREDQQERYLGLPSVVGRSKKGVFSYIRDRVWQRIKGWCERNLSQAGKATMIQSVLQAIPTFAMSVFKLSDSLIAEIQGMSSNFFCITTRNAKYIGSIWSRLCYRKCDGGLGFRSLKAFNLAMLAKQLWRLLMKPQCLLSQVLKARYYPSSSPLEAKVGYRPSLTWRSIISSKEIIAAGSRWSVGSGSSIKIWKDPWLPRPVTFKPTTPPPKGYDQNVVAAMIDPETKEWDRQIIENIFNPEDQELILKIPLGRESLPDTLCWHYTQNGLFTVRSAYFLAVKSLNSQSSSTRSNDPLNARWKTIWNVKLPPKVRLFVWKLASDALPTGTNLENRLRTIHFACPFCGDTNDDTPIFLHCHYARQTWALADLPWTAISAWLGDTLEWITNVSSLLTVHDFEKFLVTCWFIWWNRNRSNMENISSTPYQTVTMANSFLTAYREANVPHSLQHVYHKNRLSKWSPPATDTIKTNFDGAVLEKGSEVGIEGVARDSSGAVLAWISCRFWRQVNGEIAEALAAREAVDLAIHHGWSRVLIEGDCLSLINKLNSSDLDQSYTRPLVQDIKLATSFSSALSFAHVVRNNNTIAHKLATRAGASLYSSPCFSPAEADLFGLLEVDFYF</sequence>
<dbReference type="InterPro" id="IPR012337">
    <property type="entry name" value="RNaseH-like_sf"/>
</dbReference>